<keyword evidence="7" id="KW-1185">Reference proteome</keyword>
<dbReference type="NCBIfam" id="TIGR01326">
    <property type="entry name" value="OAH_OAS_sulfhy"/>
    <property type="match status" value="1"/>
</dbReference>
<dbReference type="GO" id="GO:0006535">
    <property type="term" value="P:cysteine biosynthetic process from serine"/>
    <property type="evidence" value="ECO:0007669"/>
    <property type="project" value="TreeGrafter"/>
</dbReference>
<dbReference type="InterPro" id="IPR015422">
    <property type="entry name" value="PyrdxlP-dep_Trfase_small"/>
</dbReference>
<dbReference type="Pfam" id="PF01053">
    <property type="entry name" value="Cys_Met_Meta_PP"/>
    <property type="match status" value="1"/>
</dbReference>
<dbReference type="GO" id="GO:0071269">
    <property type="term" value="P:L-homocysteine biosynthetic process"/>
    <property type="evidence" value="ECO:0007669"/>
    <property type="project" value="TreeGrafter"/>
</dbReference>
<proteinExistence type="inferred from homology"/>
<evidence type="ECO:0000256" key="4">
    <source>
        <dbReference type="ARBA" id="ARBA00022898"/>
    </source>
</evidence>
<name>A0A6B0T3E2_9EURY</name>
<dbReference type="RefSeq" id="WP_159669899.1">
    <property type="nucleotide sequence ID" value="NZ_WUUS01000011.1"/>
</dbReference>
<organism evidence="6 7">
    <name type="scientific">Halobaculum saliterrae</name>
    <dbReference type="NCBI Taxonomy" id="2073113"/>
    <lineage>
        <taxon>Archaea</taxon>
        <taxon>Methanobacteriati</taxon>
        <taxon>Methanobacteriota</taxon>
        <taxon>Stenosarchaea group</taxon>
        <taxon>Halobacteria</taxon>
        <taxon>Halobacteriales</taxon>
        <taxon>Haloferacaceae</taxon>
        <taxon>Halobaculum</taxon>
    </lineage>
</organism>
<dbReference type="Gene3D" id="3.40.640.10">
    <property type="entry name" value="Type I PLP-dependent aspartate aminotransferase-like (Major domain)"/>
    <property type="match status" value="1"/>
</dbReference>
<evidence type="ECO:0000313" key="7">
    <source>
        <dbReference type="Proteomes" id="UP000437065"/>
    </source>
</evidence>
<reference evidence="6 7" key="1">
    <citation type="submission" date="2019-12" db="EMBL/GenBank/DDBJ databases">
        <title>Isolation and characterization of three novel carbon monoxide-oxidizing members of Halobacteria from salione crusts and soils.</title>
        <authorList>
            <person name="Myers M.R."/>
            <person name="King G.M."/>
        </authorList>
    </citation>
    <scope>NUCLEOTIDE SEQUENCE [LARGE SCALE GENOMIC DNA]</scope>
    <source>
        <strain evidence="6 7">WSA2</strain>
    </source>
</reference>
<keyword evidence="3 6" id="KW-0808">Transferase</keyword>
<dbReference type="GO" id="GO:0004124">
    <property type="term" value="F:cysteine synthase activity"/>
    <property type="evidence" value="ECO:0007669"/>
    <property type="project" value="TreeGrafter"/>
</dbReference>
<sequence>MTDDADAPTGEWGARTRALHTGWTGDPATGARAPPIYQTTSYSFPDADTAADLYALEREGDVYTRISNPTTRVLEKRLADLEGGVDAVATASGMAAIDTATSLLARAGDNVVASADMYGGTSTYLAHIASRRGVDLRTVDTTDYAAYEEAVDGDTAFVHVETLANPSLVTPDFERLAEIAHDHAVPLVVDNTFGTPVLCNPIEHGADIVWDSTTKWIHGAGTTVGGVLVDGGTFPWDHPDADYPELSGENPAFGVDFSERFGERAFAQVARHRGVRALGNPQSPFDAWQTLQGLSTLPVRMEKHCENARIVAEHLRDHPAVAWVTYPGFEDHPTHESAAEYLDDFGGMVVFGLADGFAAGKRLCEEVELISFLANIGDARSLLIHPASTTHAQLTEEEQRAAGVSPDLLRLSVGIEDPGDIVADLDQAIAEATR</sequence>
<evidence type="ECO:0000256" key="1">
    <source>
        <dbReference type="ARBA" id="ARBA00001933"/>
    </source>
</evidence>
<dbReference type="Gene3D" id="3.90.1150.10">
    <property type="entry name" value="Aspartate Aminotransferase, domain 1"/>
    <property type="match status" value="1"/>
</dbReference>
<dbReference type="Proteomes" id="UP000437065">
    <property type="component" value="Unassembled WGS sequence"/>
</dbReference>
<dbReference type="PIRSF" id="PIRSF001434">
    <property type="entry name" value="CGS"/>
    <property type="match status" value="1"/>
</dbReference>
<protein>
    <submittedName>
        <fullName evidence="6">Aminotransferase class I/II-fold pyridoxal phosphate-dependent enzyme</fullName>
    </submittedName>
</protein>
<dbReference type="GO" id="GO:0008483">
    <property type="term" value="F:transaminase activity"/>
    <property type="evidence" value="ECO:0007669"/>
    <property type="project" value="UniProtKB-KW"/>
</dbReference>
<dbReference type="FunFam" id="3.40.640.10:FF:000035">
    <property type="entry name" value="O-succinylhomoserine sulfhydrylase"/>
    <property type="match status" value="1"/>
</dbReference>
<evidence type="ECO:0000256" key="3">
    <source>
        <dbReference type="ARBA" id="ARBA00022679"/>
    </source>
</evidence>
<dbReference type="OrthoDB" id="43458at2157"/>
<dbReference type="GO" id="GO:0005737">
    <property type="term" value="C:cytoplasm"/>
    <property type="evidence" value="ECO:0007669"/>
    <property type="project" value="TreeGrafter"/>
</dbReference>
<dbReference type="CDD" id="cd00614">
    <property type="entry name" value="CGS_like"/>
    <property type="match status" value="1"/>
</dbReference>
<dbReference type="InterPro" id="IPR006235">
    <property type="entry name" value="OAc-hSer/O-AcSer_sulfhydrylase"/>
</dbReference>
<evidence type="ECO:0000256" key="5">
    <source>
        <dbReference type="SAM" id="MobiDB-lite"/>
    </source>
</evidence>
<dbReference type="AlphaFoldDB" id="A0A6B0T3E2"/>
<evidence type="ECO:0000313" key="6">
    <source>
        <dbReference type="EMBL" id="MXR42830.1"/>
    </source>
</evidence>
<dbReference type="GO" id="GO:0019346">
    <property type="term" value="P:transsulfuration"/>
    <property type="evidence" value="ECO:0007669"/>
    <property type="project" value="InterPro"/>
</dbReference>
<dbReference type="EMBL" id="WUUS01000011">
    <property type="protein sequence ID" value="MXR42830.1"/>
    <property type="molecule type" value="Genomic_DNA"/>
</dbReference>
<keyword evidence="6" id="KW-0032">Aminotransferase</keyword>
<gene>
    <name evidence="6" type="ORF">GRX01_15970</name>
</gene>
<dbReference type="GO" id="GO:0030170">
    <property type="term" value="F:pyridoxal phosphate binding"/>
    <property type="evidence" value="ECO:0007669"/>
    <property type="project" value="InterPro"/>
</dbReference>
<evidence type="ECO:0000256" key="2">
    <source>
        <dbReference type="ARBA" id="ARBA00009077"/>
    </source>
</evidence>
<dbReference type="SUPFAM" id="SSF53383">
    <property type="entry name" value="PLP-dependent transferases"/>
    <property type="match status" value="1"/>
</dbReference>
<accession>A0A6B0T3E2</accession>
<dbReference type="InterPro" id="IPR015424">
    <property type="entry name" value="PyrdxlP-dep_Trfase"/>
</dbReference>
<comment type="caution">
    <text evidence="6">The sequence shown here is derived from an EMBL/GenBank/DDBJ whole genome shotgun (WGS) entry which is preliminary data.</text>
</comment>
<dbReference type="InterPro" id="IPR015421">
    <property type="entry name" value="PyrdxlP-dep_Trfase_major"/>
</dbReference>
<dbReference type="GO" id="GO:0003961">
    <property type="term" value="F:O-acetylhomoserine aminocarboxypropyltransferase activity"/>
    <property type="evidence" value="ECO:0007669"/>
    <property type="project" value="TreeGrafter"/>
</dbReference>
<dbReference type="InterPro" id="IPR000277">
    <property type="entry name" value="Cys/Met-Metab_PyrdxlP-dep_enz"/>
</dbReference>
<comment type="cofactor">
    <cofactor evidence="1">
        <name>pyridoxal 5'-phosphate</name>
        <dbReference type="ChEBI" id="CHEBI:597326"/>
    </cofactor>
</comment>
<dbReference type="PANTHER" id="PTHR43797">
    <property type="entry name" value="HOMOCYSTEINE/CYSTEINE SYNTHASE"/>
    <property type="match status" value="1"/>
</dbReference>
<feature type="region of interest" description="Disordered" evidence="5">
    <location>
        <begin position="1"/>
        <end position="32"/>
    </location>
</feature>
<keyword evidence="4" id="KW-0663">Pyridoxal phosphate</keyword>
<dbReference type="PANTHER" id="PTHR43797:SF2">
    <property type="entry name" value="HOMOCYSTEINE_CYSTEINE SYNTHASE"/>
    <property type="match status" value="1"/>
</dbReference>
<comment type="similarity">
    <text evidence="2">Belongs to the trans-sulfuration enzymes family.</text>
</comment>